<dbReference type="SUPFAM" id="SSF53335">
    <property type="entry name" value="S-adenosyl-L-methionine-dependent methyltransferases"/>
    <property type="match status" value="1"/>
</dbReference>
<evidence type="ECO:0000259" key="4">
    <source>
        <dbReference type="Pfam" id="PF13847"/>
    </source>
</evidence>
<sequence>MDWDAKVAAAGDCVFFDWYLAYAHLAPHLTPVLAAYGSECEIFIPGCGISDVGFELYTNGYHNITNVDISAVAIGRMQQAQVARNAVDAMEFHCLDVLEVPNLVPPNLFDVVFDKGLMDALLCNLKTNVEDTFAYLAGMYQLLRRGGTFVLVTHSATRLCYLEHPTFAWKVIRQGVVDRNGRAYHLFFCVKS</sequence>
<evidence type="ECO:0000256" key="3">
    <source>
        <dbReference type="ARBA" id="ARBA00022679"/>
    </source>
</evidence>
<dbReference type="PANTHER" id="PTHR12176:SF74">
    <property type="entry name" value="METHYLTRANSFERASE DOMAIN-CONTAINING PROTEIN"/>
    <property type="match status" value="1"/>
</dbReference>
<evidence type="ECO:0000313" key="6">
    <source>
        <dbReference type="Proteomes" id="UP000243579"/>
    </source>
</evidence>
<accession>A0A1V9YAY6</accession>
<evidence type="ECO:0000256" key="1">
    <source>
        <dbReference type="ARBA" id="ARBA00008361"/>
    </source>
</evidence>
<reference evidence="5 6" key="1">
    <citation type="journal article" date="2014" name="Genome Biol. Evol.">
        <title>The secreted proteins of Achlya hypogyna and Thraustotheca clavata identify the ancestral oomycete secretome and reveal gene acquisitions by horizontal gene transfer.</title>
        <authorList>
            <person name="Misner I."/>
            <person name="Blouin N."/>
            <person name="Leonard G."/>
            <person name="Richards T.A."/>
            <person name="Lane C.E."/>
        </authorList>
    </citation>
    <scope>NUCLEOTIDE SEQUENCE [LARGE SCALE GENOMIC DNA]</scope>
    <source>
        <strain evidence="5 6">ATCC 48635</strain>
    </source>
</reference>
<dbReference type="EMBL" id="JNBR01002411">
    <property type="protein sequence ID" value="OQR82890.1"/>
    <property type="molecule type" value="Genomic_DNA"/>
</dbReference>
<dbReference type="AlphaFoldDB" id="A0A1V9YAY6"/>
<dbReference type="InterPro" id="IPR029063">
    <property type="entry name" value="SAM-dependent_MTases_sf"/>
</dbReference>
<dbReference type="STRING" id="1202772.A0A1V9YAY6"/>
<organism evidence="5 6">
    <name type="scientific">Achlya hypogyna</name>
    <name type="common">Oomycete</name>
    <name type="synonym">Protoachlya hypogyna</name>
    <dbReference type="NCBI Taxonomy" id="1202772"/>
    <lineage>
        <taxon>Eukaryota</taxon>
        <taxon>Sar</taxon>
        <taxon>Stramenopiles</taxon>
        <taxon>Oomycota</taxon>
        <taxon>Saprolegniomycetes</taxon>
        <taxon>Saprolegniales</taxon>
        <taxon>Achlyaceae</taxon>
        <taxon>Achlya</taxon>
    </lineage>
</organism>
<dbReference type="CDD" id="cd02440">
    <property type="entry name" value="AdoMet_MTases"/>
    <property type="match status" value="1"/>
</dbReference>
<proteinExistence type="inferred from homology"/>
<keyword evidence="2" id="KW-0489">Methyltransferase</keyword>
<dbReference type="Gene3D" id="3.40.50.150">
    <property type="entry name" value="Vaccinia Virus protein VP39"/>
    <property type="match status" value="1"/>
</dbReference>
<name>A0A1V9YAY6_ACHHY</name>
<keyword evidence="3" id="KW-0808">Transferase</keyword>
<dbReference type="InterPro" id="IPR051419">
    <property type="entry name" value="Lys/N-term_MeTrsfase_sf"/>
</dbReference>
<gene>
    <name evidence="5" type="ORF">ACHHYP_15388</name>
</gene>
<comment type="similarity">
    <text evidence="1">Belongs to the methyltransferase superfamily.</text>
</comment>
<keyword evidence="6" id="KW-1185">Reference proteome</keyword>
<protein>
    <recommendedName>
        <fullName evidence="4">Methyltransferase domain-containing protein</fullName>
    </recommendedName>
</protein>
<dbReference type="Proteomes" id="UP000243579">
    <property type="component" value="Unassembled WGS sequence"/>
</dbReference>
<evidence type="ECO:0000313" key="5">
    <source>
        <dbReference type="EMBL" id="OQR82890.1"/>
    </source>
</evidence>
<evidence type="ECO:0000256" key="2">
    <source>
        <dbReference type="ARBA" id="ARBA00022603"/>
    </source>
</evidence>
<dbReference type="GO" id="GO:0008168">
    <property type="term" value="F:methyltransferase activity"/>
    <property type="evidence" value="ECO:0007669"/>
    <property type="project" value="UniProtKB-KW"/>
</dbReference>
<comment type="caution">
    <text evidence="5">The sequence shown here is derived from an EMBL/GenBank/DDBJ whole genome shotgun (WGS) entry which is preliminary data.</text>
</comment>
<dbReference type="OrthoDB" id="430254at2759"/>
<dbReference type="InterPro" id="IPR025714">
    <property type="entry name" value="Methyltranfer_dom"/>
</dbReference>
<dbReference type="PANTHER" id="PTHR12176">
    <property type="entry name" value="SAM-DEPENDENT METHYLTRANSFERASE SUPERFAMILY PROTEIN"/>
    <property type="match status" value="1"/>
</dbReference>
<dbReference type="Pfam" id="PF13847">
    <property type="entry name" value="Methyltransf_31"/>
    <property type="match status" value="1"/>
</dbReference>
<dbReference type="GO" id="GO:0032259">
    <property type="term" value="P:methylation"/>
    <property type="evidence" value="ECO:0007669"/>
    <property type="project" value="UniProtKB-KW"/>
</dbReference>
<feature type="domain" description="Methyltransferase" evidence="4">
    <location>
        <begin position="45"/>
        <end position="155"/>
    </location>
</feature>